<comment type="caution">
    <text evidence="2">The sequence shown here is derived from an EMBL/GenBank/DDBJ whole genome shotgun (WGS) entry which is preliminary data.</text>
</comment>
<reference evidence="2" key="1">
    <citation type="journal article" date="2019" name="Sci. Rep.">
        <title>Draft genome of Tanacetum cinerariifolium, the natural source of mosquito coil.</title>
        <authorList>
            <person name="Yamashiro T."/>
            <person name="Shiraishi A."/>
            <person name="Satake H."/>
            <person name="Nakayama K."/>
        </authorList>
    </citation>
    <scope>NUCLEOTIDE SEQUENCE</scope>
</reference>
<name>A0A699X948_TANCI</name>
<organism evidence="2">
    <name type="scientific">Tanacetum cinerariifolium</name>
    <name type="common">Dalmatian daisy</name>
    <name type="synonym">Chrysanthemum cinerariifolium</name>
    <dbReference type="NCBI Taxonomy" id="118510"/>
    <lineage>
        <taxon>Eukaryota</taxon>
        <taxon>Viridiplantae</taxon>
        <taxon>Streptophyta</taxon>
        <taxon>Embryophyta</taxon>
        <taxon>Tracheophyta</taxon>
        <taxon>Spermatophyta</taxon>
        <taxon>Magnoliopsida</taxon>
        <taxon>eudicotyledons</taxon>
        <taxon>Gunneridae</taxon>
        <taxon>Pentapetalae</taxon>
        <taxon>asterids</taxon>
        <taxon>campanulids</taxon>
        <taxon>Asterales</taxon>
        <taxon>Asteraceae</taxon>
        <taxon>Asteroideae</taxon>
        <taxon>Anthemideae</taxon>
        <taxon>Anthemidinae</taxon>
        <taxon>Tanacetum</taxon>
    </lineage>
</organism>
<feature type="non-terminal residue" evidence="2">
    <location>
        <position position="1"/>
    </location>
</feature>
<dbReference type="AlphaFoldDB" id="A0A699X948"/>
<feature type="region of interest" description="Disordered" evidence="1">
    <location>
        <begin position="1"/>
        <end position="55"/>
    </location>
</feature>
<gene>
    <name evidence="2" type="ORF">Tci_927652</name>
</gene>
<protein>
    <submittedName>
        <fullName evidence="2">Uncharacterized protein</fullName>
    </submittedName>
</protein>
<sequence>GEATPVGPRRKREAEQPADVGKAIVPVTGRGVSHGRSGKRRQRISGGARAGRRAD</sequence>
<proteinExistence type="predicted"/>
<dbReference type="EMBL" id="BKCJ011820514">
    <property type="protein sequence ID" value="GFD55683.1"/>
    <property type="molecule type" value="Genomic_DNA"/>
</dbReference>
<evidence type="ECO:0000256" key="1">
    <source>
        <dbReference type="SAM" id="MobiDB-lite"/>
    </source>
</evidence>
<accession>A0A699X948</accession>
<evidence type="ECO:0000313" key="2">
    <source>
        <dbReference type="EMBL" id="GFD55683.1"/>
    </source>
</evidence>